<sequence>MDVHKRIGWNLRRLRKEQEITQEDFATDSGFDRGYISGVERGVRNPSVKVLVRIADSLKVDVADLFDADKAAEFAYSHHIKAKSA</sequence>
<dbReference type="InterPro" id="IPR001387">
    <property type="entry name" value="Cro/C1-type_HTH"/>
</dbReference>
<dbReference type="PANTHER" id="PTHR46797:SF1">
    <property type="entry name" value="METHYLPHOSPHONATE SYNTHASE"/>
    <property type="match status" value="1"/>
</dbReference>
<dbReference type="RefSeq" id="WP_140927225.1">
    <property type="nucleotide sequence ID" value="NZ_VFSU01000013.1"/>
</dbReference>
<dbReference type="InterPro" id="IPR010982">
    <property type="entry name" value="Lambda_DNA-bd_dom_sf"/>
</dbReference>
<dbReference type="Pfam" id="PF01381">
    <property type="entry name" value="HTH_3"/>
    <property type="match status" value="1"/>
</dbReference>
<name>A0A501XRB5_9SPHN</name>
<dbReference type="PANTHER" id="PTHR46797">
    <property type="entry name" value="HTH-TYPE TRANSCRIPTIONAL REGULATOR"/>
    <property type="match status" value="1"/>
</dbReference>
<dbReference type="OrthoDB" id="9815697at2"/>
<gene>
    <name evidence="3" type="ORF">FJQ54_04420</name>
</gene>
<dbReference type="CDD" id="cd00093">
    <property type="entry name" value="HTH_XRE"/>
    <property type="match status" value="1"/>
</dbReference>
<dbReference type="InterPro" id="IPR050807">
    <property type="entry name" value="TransReg_Diox_bact_type"/>
</dbReference>
<feature type="domain" description="HTH cro/C1-type" evidence="2">
    <location>
        <begin position="11"/>
        <end position="65"/>
    </location>
</feature>
<dbReference type="AlphaFoldDB" id="A0A501XRB5"/>
<accession>A0A501XRB5</accession>
<dbReference type="Proteomes" id="UP000319897">
    <property type="component" value="Unassembled WGS sequence"/>
</dbReference>
<dbReference type="Gene3D" id="1.10.260.40">
    <property type="entry name" value="lambda repressor-like DNA-binding domains"/>
    <property type="match status" value="1"/>
</dbReference>
<keyword evidence="4" id="KW-1185">Reference proteome</keyword>
<dbReference type="EMBL" id="VFSU01000013">
    <property type="protein sequence ID" value="TPE63096.1"/>
    <property type="molecule type" value="Genomic_DNA"/>
</dbReference>
<dbReference type="SUPFAM" id="SSF47413">
    <property type="entry name" value="lambda repressor-like DNA-binding domains"/>
    <property type="match status" value="1"/>
</dbReference>
<evidence type="ECO:0000256" key="1">
    <source>
        <dbReference type="ARBA" id="ARBA00023125"/>
    </source>
</evidence>
<evidence type="ECO:0000313" key="3">
    <source>
        <dbReference type="EMBL" id="TPE63096.1"/>
    </source>
</evidence>
<dbReference type="GO" id="GO:0003700">
    <property type="term" value="F:DNA-binding transcription factor activity"/>
    <property type="evidence" value="ECO:0007669"/>
    <property type="project" value="TreeGrafter"/>
</dbReference>
<dbReference type="SMART" id="SM00530">
    <property type="entry name" value="HTH_XRE"/>
    <property type="match status" value="1"/>
</dbReference>
<reference evidence="3 4" key="1">
    <citation type="submission" date="2019-06" db="EMBL/GenBank/DDBJ databases">
        <authorList>
            <person name="Lee I."/>
            <person name="Jang G.I."/>
            <person name="Hwang C.Y."/>
        </authorList>
    </citation>
    <scope>NUCLEOTIDE SEQUENCE [LARGE SCALE GENOMIC DNA]</scope>
    <source>
        <strain evidence="3 4">PAMC 28131</strain>
    </source>
</reference>
<dbReference type="PROSITE" id="PS50943">
    <property type="entry name" value="HTH_CROC1"/>
    <property type="match status" value="1"/>
</dbReference>
<evidence type="ECO:0000313" key="4">
    <source>
        <dbReference type="Proteomes" id="UP000319897"/>
    </source>
</evidence>
<dbReference type="GO" id="GO:0003677">
    <property type="term" value="F:DNA binding"/>
    <property type="evidence" value="ECO:0007669"/>
    <property type="project" value="UniProtKB-KW"/>
</dbReference>
<proteinExistence type="predicted"/>
<protein>
    <submittedName>
        <fullName evidence="3">Helix-turn-helix transcriptional regulator</fullName>
    </submittedName>
</protein>
<evidence type="ECO:0000259" key="2">
    <source>
        <dbReference type="PROSITE" id="PS50943"/>
    </source>
</evidence>
<keyword evidence="1" id="KW-0238">DNA-binding</keyword>
<comment type="caution">
    <text evidence="3">The sequence shown here is derived from an EMBL/GenBank/DDBJ whole genome shotgun (WGS) entry which is preliminary data.</text>
</comment>
<dbReference type="GO" id="GO:0005829">
    <property type="term" value="C:cytosol"/>
    <property type="evidence" value="ECO:0007669"/>
    <property type="project" value="TreeGrafter"/>
</dbReference>
<organism evidence="3 4">
    <name type="scientific">Sandaracinobacter neustonicus</name>
    <dbReference type="NCBI Taxonomy" id="1715348"/>
    <lineage>
        <taxon>Bacteria</taxon>
        <taxon>Pseudomonadati</taxon>
        <taxon>Pseudomonadota</taxon>
        <taxon>Alphaproteobacteria</taxon>
        <taxon>Sphingomonadales</taxon>
        <taxon>Sphingosinicellaceae</taxon>
        <taxon>Sandaracinobacter</taxon>
    </lineage>
</organism>